<evidence type="ECO:0000313" key="11">
    <source>
        <dbReference type="EMBL" id="MFD2116246.1"/>
    </source>
</evidence>
<dbReference type="EC" id="2.8.1.4" evidence="9"/>
<evidence type="ECO:0000256" key="7">
    <source>
        <dbReference type="ARBA" id="ARBA00022884"/>
    </source>
</evidence>
<proteinExistence type="inferred from homology"/>
<dbReference type="SUPFAM" id="SSF143437">
    <property type="entry name" value="THUMP domain-like"/>
    <property type="match status" value="1"/>
</dbReference>
<evidence type="ECO:0000313" key="12">
    <source>
        <dbReference type="Proteomes" id="UP001597362"/>
    </source>
</evidence>
<reference evidence="12" key="1">
    <citation type="journal article" date="2019" name="Int. J. Syst. Evol. Microbiol.">
        <title>The Global Catalogue of Microorganisms (GCM) 10K type strain sequencing project: providing services to taxonomists for standard genome sequencing and annotation.</title>
        <authorList>
            <consortium name="The Broad Institute Genomics Platform"/>
            <consortium name="The Broad Institute Genome Sequencing Center for Infectious Disease"/>
            <person name="Wu L."/>
            <person name="Ma J."/>
        </authorList>
    </citation>
    <scope>NUCLEOTIDE SEQUENCE [LARGE SCALE GENOMIC DNA]</scope>
    <source>
        <strain evidence="12">GH52</strain>
    </source>
</reference>
<dbReference type="InterPro" id="IPR049961">
    <property type="entry name" value="ThiI_N"/>
</dbReference>
<comment type="subcellular location">
    <subcellularLocation>
        <location evidence="1 9">Cytoplasm</location>
    </subcellularLocation>
</comment>
<dbReference type="InterPro" id="IPR003720">
    <property type="entry name" value="tRNA_STrfase"/>
</dbReference>
<evidence type="ECO:0000256" key="1">
    <source>
        <dbReference type="ARBA" id="ARBA00004496"/>
    </source>
</evidence>
<evidence type="ECO:0000256" key="4">
    <source>
        <dbReference type="ARBA" id="ARBA00022679"/>
    </source>
</evidence>
<comment type="pathway">
    <text evidence="9">Cofactor biosynthesis; thiamine diphosphate biosynthesis.</text>
</comment>
<gene>
    <name evidence="9 11" type="primary">thiI</name>
    <name evidence="11" type="ORF">ACFSJH_10980</name>
</gene>
<name>A0ABW4YKP9_9BACL</name>
<evidence type="ECO:0000259" key="10">
    <source>
        <dbReference type="PROSITE" id="PS51165"/>
    </source>
</evidence>
<comment type="similarity">
    <text evidence="9">Belongs to the ThiI family.</text>
</comment>
<dbReference type="SUPFAM" id="SSF52402">
    <property type="entry name" value="Adenine nucleotide alpha hydrolases-like"/>
    <property type="match status" value="1"/>
</dbReference>
<keyword evidence="7 9" id="KW-0694">RNA-binding</keyword>
<feature type="domain" description="THUMP" evidence="10">
    <location>
        <begin position="60"/>
        <end position="165"/>
    </location>
</feature>
<comment type="caution">
    <text evidence="9">Lacks conserved residue(s) required for the propagation of feature annotation.</text>
</comment>
<dbReference type="HAMAP" id="MF_00021">
    <property type="entry name" value="ThiI"/>
    <property type="match status" value="1"/>
</dbReference>
<dbReference type="InterPro" id="IPR049962">
    <property type="entry name" value="THUMP_ThiI"/>
</dbReference>
<evidence type="ECO:0000256" key="8">
    <source>
        <dbReference type="ARBA" id="ARBA00022977"/>
    </source>
</evidence>
<evidence type="ECO:0000256" key="2">
    <source>
        <dbReference type="ARBA" id="ARBA00022490"/>
    </source>
</evidence>
<dbReference type="Pfam" id="PF02568">
    <property type="entry name" value="ThiI"/>
    <property type="match status" value="1"/>
</dbReference>
<dbReference type="PANTHER" id="PTHR43209:SF1">
    <property type="entry name" value="TRNA SULFURTRANSFERASE"/>
    <property type="match status" value="1"/>
</dbReference>
<comment type="caution">
    <text evidence="11">The sequence shown here is derived from an EMBL/GenBank/DDBJ whole genome shotgun (WGS) entry which is preliminary data.</text>
</comment>
<dbReference type="PROSITE" id="PS51165">
    <property type="entry name" value="THUMP"/>
    <property type="match status" value="1"/>
</dbReference>
<dbReference type="CDD" id="cd01712">
    <property type="entry name" value="PPase_ThiI"/>
    <property type="match status" value="1"/>
</dbReference>
<dbReference type="SMART" id="SM00981">
    <property type="entry name" value="THUMP"/>
    <property type="match status" value="1"/>
</dbReference>
<dbReference type="GO" id="GO:0140741">
    <property type="term" value="F:tRNA-uracil-4 sulfurtransferase activity"/>
    <property type="evidence" value="ECO:0007669"/>
    <property type="project" value="UniProtKB-EC"/>
</dbReference>
<feature type="binding site" evidence="9">
    <location>
        <position position="297"/>
    </location>
    <ligand>
        <name>ATP</name>
        <dbReference type="ChEBI" id="CHEBI:30616"/>
    </ligand>
</feature>
<dbReference type="Pfam" id="PF22025">
    <property type="entry name" value="ThiI_fer"/>
    <property type="match status" value="1"/>
</dbReference>
<dbReference type="CDD" id="cd11716">
    <property type="entry name" value="THUMP_ThiI"/>
    <property type="match status" value="1"/>
</dbReference>
<dbReference type="NCBIfam" id="TIGR00342">
    <property type="entry name" value="tRNA uracil 4-sulfurtransferase ThiI"/>
    <property type="match status" value="1"/>
</dbReference>
<feature type="binding site" evidence="9">
    <location>
        <position position="288"/>
    </location>
    <ligand>
        <name>ATP</name>
        <dbReference type="ChEBI" id="CHEBI:30616"/>
    </ligand>
</feature>
<comment type="catalytic activity">
    <reaction evidence="9">
        <text>[ThiI sulfur-carrier protein]-S-sulfanyl-L-cysteine + a uridine in tRNA + 2 reduced [2Fe-2S]-[ferredoxin] + ATP + H(+) = [ThiI sulfur-carrier protein]-L-cysteine + a 4-thiouridine in tRNA + 2 oxidized [2Fe-2S]-[ferredoxin] + AMP + diphosphate</text>
        <dbReference type="Rhea" id="RHEA:24176"/>
        <dbReference type="Rhea" id="RHEA-COMP:10000"/>
        <dbReference type="Rhea" id="RHEA-COMP:10001"/>
        <dbReference type="Rhea" id="RHEA-COMP:13337"/>
        <dbReference type="Rhea" id="RHEA-COMP:13338"/>
        <dbReference type="Rhea" id="RHEA-COMP:13339"/>
        <dbReference type="Rhea" id="RHEA-COMP:13340"/>
        <dbReference type="ChEBI" id="CHEBI:15378"/>
        <dbReference type="ChEBI" id="CHEBI:29950"/>
        <dbReference type="ChEBI" id="CHEBI:30616"/>
        <dbReference type="ChEBI" id="CHEBI:33019"/>
        <dbReference type="ChEBI" id="CHEBI:33737"/>
        <dbReference type="ChEBI" id="CHEBI:33738"/>
        <dbReference type="ChEBI" id="CHEBI:61963"/>
        <dbReference type="ChEBI" id="CHEBI:65315"/>
        <dbReference type="ChEBI" id="CHEBI:136798"/>
        <dbReference type="ChEBI" id="CHEBI:456215"/>
        <dbReference type="EC" id="2.8.1.4"/>
    </reaction>
</comment>
<feature type="binding site" evidence="9">
    <location>
        <begin position="208"/>
        <end position="209"/>
    </location>
    <ligand>
        <name>ATP</name>
        <dbReference type="ChEBI" id="CHEBI:30616"/>
    </ligand>
</feature>
<keyword evidence="6 9" id="KW-0067">ATP-binding</keyword>
<dbReference type="Gene3D" id="3.30.2130.30">
    <property type="match status" value="1"/>
</dbReference>
<evidence type="ECO:0000256" key="9">
    <source>
        <dbReference type="HAMAP-Rule" id="MF_00021"/>
    </source>
</evidence>
<evidence type="ECO:0000256" key="3">
    <source>
        <dbReference type="ARBA" id="ARBA00022555"/>
    </source>
</evidence>
<dbReference type="InterPro" id="IPR004114">
    <property type="entry name" value="THUMP_dom"/>
</dbReference>
<evidence type="ECO:0000256" key="5">
    <source>
        <dbReference type="ARBA" id="ARBA00022741"/>
    </source>
</evidence>
<dbReference type="PANTHER" id="PTHR43209">
    <property type="entry name" value="TRNA SULFURTRANSFERASE"/>
    <property type="match status" value="1"/>
</dbReference>
<keyword evidence="8 9" id="KW-0784">Thiamine biosynthesis</keyword>
<dbReference type="Proteomes" id="UP001597362">
    <property type="component" value="Unassembled WGS sequence"/>
</dbReference>
<feature type="binding site" evidence="9">
    <location>
        <position position="266"/>
    </location>
    <ligand>
        <name>ATP</name>
        <dbReference type="ChEBI" id="CHEBI:30616"/>
    </ligand>
</feature>
<protein>
    <recommendedName>
        <fullName evidence="9">Probable tRNA sulfurtransferase</fullName>
        <ecNumber evidence="9">2.8.1.4</ecNumber>
    </recommendedName>
    <alternativeName>
        <fullName evidence="9">Sulfur carrier protein ThiS sulfurtransferase</fullName>
    </alternativeName>
    <alternativeName>
        <fullName evidence="9">Thiamine biosynthesis protein ThiI</fullName>
    </alternativeName>
    <alternativeName>
        <fullName evidence="9">tRNA 4-thiouridine synthase</fullName>
    </alternativeName>
</protein>
<dbReference type="RefSeq" id="WP_377772232.1">
    <property type="nucleotide sequence ID" value="NZ_JBHUHO010000030.1"/>
</dbReference>
<keyword evidence="3 9" id="KW-0820">tRNA-binding</keyword>
<dbReference type="EMBL" id="JBHUHO010000030">
    <property type="protein sequence ID" value="MFD2116246.1"/>
    <property type="molecule type" value="Genomic_DNA"/>
</dbReference>
<keyword evidence="5 9" id="KW-0547">Nucleotide-binding</keyword>
<keyword evidence="2 9" id="KW-0963">Cytoplasm</keyword>
<dbReference type="InterPro" id="IPR054173">
    <property type="entry name" value="ThiI_fer"/>
</dbReference>
<sequence length="406" mass="45641">MQYDQIVMRYGDLTMKGRNRNMFEQKMLKQVKHALSGYPALDYWKTYGRMYIKLNGQDHGPVMERLKDIFGIVSFSPVVVCKPELADIEQTALKLMRSLPAIPQTFKMNVRRVWKQFPHGSHEMNHLIGAPVLREFPELSVNVKQPELELRVDIQEEAAYVFCEVIPASGGFPFGSNGKAMLQLSGGIDSPVAGWMGLRKGLEIEAVHFHSYPYTSRQAQDKVIELAKRLAYYSAAPIKLHMVSFTEIQTELAKSKQNHLLITMMRRAMLRITEKLALEHGAKGIVTGESLGQVASQTLSSMNVIGRATVLPLIKPLIMMDKQEIINIATRIKTYETSILPFEDCCTLFIPKTPSTNPSLRVVEGQEAALEDLPAMIERAVQTVETLIISAETLTEAVTAGEEDWF</sequence>
<keyword evidence="12" id="KW-1185">Reference proteome</keyword>
<dbReference type="Gene3D" id="3.40.50.620">
    <property type="entry name" value="HUPs"/>
    <property type="match status" value="1"/>
</dbReference>
<keyword evidence="4 9" id="KW-0808">Transferase</keyword>
<organism evidence="11 12">
    <name type="scientific">Paenibacillus yanchengensis</name>
    <dbReference type="NCBI Taxonomy" id="2035833"/>
    <lineage>
        <taxon>Bacteria</taxon>
        <taxon>Bacillati</taxon>
        <taxon>Bacillota</taxon>
        <taxon>Bacilli</taxon>
        <taxon>Bacillales</taxon>
        <taxon>Paenibacillaceae</taxon>
        <taxon>Paenibacillus</taxon>
    </lineage>
</organism>
<dbReference type="InterPro" id="IPR020536">
    <property type="entry name" value="ThiI_AANH"/>
</dbReference>
<evidence type="ECO:0000256" key="6">
    <source>
        <dbReference type="ARBA" id="ARBA00022840"/>
    </source>
</evidence>
<dbReference type="Pfam" id="PF02926">
    <property type="entry name" value="THUMP"/>
    <property type="match status" value="1"/>
</dbReference>
<dbReference type="InterPro" id="IPR014729">
    <property type="entry name" value="Rossmann-like_a/b/a_fold"/>
</dbReference>
<comment type="function">
    <text evidence="9">Catalyzes the ATP-dependent transfer of a sulfur to tRNA to produce 4-thiouridine in position 8 of tRNAs, which functions as a near-UV photosensor. Also catalyzes the transfer of sulfur to the sulfur carrier protein ThiS, forming ThiS-thiocarboxylate. This is a step in the synthesis of thiazole, in the thiamine biosynthesis pathway. The sulfur is donated as persulfide by IscS.</text>
</comment>
<comment type="catalytic activity">
    <reaction evidence="9">
        <text>[ThiS sulfur-carrier protein]-C-terminal Gly-Gly-AMP + S-sulfanyl-L-cysteinyl-[cysteine desulfurase] + AH2 = [ThiS sulfur-carrier protein]-C-terminal-Gly-aminoethanethioate + L-cysteinyl-[cysteine desulfurase] + A + AMP + 2 H(+)</text>
        <dbReference type="Rhea" id="RHEA:43340"/>
        <dbReference type="Rhea" id="RHEA-COMP:12157"/>
        <dbReference type="Rhea" id="RHEA-COMP:12158"/>
        <dbReference type="Rhea" id="RHEA-COMP:12910"/>
        <dbReference type="Rhea" id="RHEA-COMP:19908"/>
        <dbReference type="ChEBI" id="CHEBI:13193"/>
        <dbReference type="ChEBI" id="CHEBI:15378"/>
        <dbReference type="ChEBI" id="CHEBI:17499"/>
        <dbReference type="ChEBI" id="CHEBI:29950"/>
        <dbReference type="ChEBI" id="CHEBI:61963"/>
        <dbReference type="ChEBI" id="CHEBI:90618"/>
        <dbReference type="ChEBI" id="CHEBI:232372"/>
        <dbReference type="ChEBI" id="CHEBI:456215"/>
    </reaction>
</comment>
<accession>A0ABW4YKP9</accession>
<dbReference type="InterPro" id="IPR050102">
    <property type="entry name" value="tRNA_sulfurtransferase_ThiI"/>
</dbReference>